<organism evidence="13 14">
    <name type="scientific">Caulobacter endophyticus</name>
    <dbReference type="NCBI Taxonomy" id="2172652"/>
    <lineage>
        <taxon>Bacteria</taxon>
        <taxon>Pseudomonadati</taxon>
        <taxon>Pseudomonadota</taxon>
        <taxon>Alphaproteobacteria</taxon>
        <taxon>Caulobacterales</taxon>
        <taxon>Caulobacteraceae</taxon>
        <taxon>Caulobacter</taxon>
    </lineage>
</organism>
<dbReference type="EC" id="2.3.2.2" evidence="11"/>
<feature type="signal peptide" evidence="12">
    <location>
        <begin position="1"/>
        <end position="19"/>
    </location>
</feature>
<dbReference type="InterPro" id="IPR043138">
    <property type="entry name" value="GGT_lsub"/>
</dbReference>
<keyword evidence="7 11" id="KW-0012">Acyltransferase</keyword>
<dbReference type="GO" id="GO:0103068">
    <property type="term" value="F:leukotriene C4 gamma-glutamyl transferase activity"/>
    <property type="evidence" value="ECO:0007669"/>
    <property type="project" value="UniProtKB-EC"/>
</dbReference>
<feature type="binding site" evidence="10">
    <location>
        <position position="445"/>
    </location>
    <ligand>
        <name>L-glutamate</name>
        <dbReference type="ChEBI" id="CHEBI:29985"/>
    </ligand>
</feature>
<dbReference type="Gene3D" id="1.10.246.130">
    <property type="match status" value="1"/>
</dbReference>
<evidence type="ECO:0000256" key="4">
    <source>
        <dbReference type="ARBA" id="ARBA00022679"/>
    </source>
</evidence>
<feature type="binding site" evidence="10">
    <location>
        <begin position="470"/>
        <end position="471"/>
    </location>
    <ligand>
        <name>L-glutamate</name>
        <dbReference type="ChEBI" id="CHEBI:29985"/>
    </ligand>
</feature>
<proteinExistence type="inferred from homology"/>
<dbReference type="EMBL" id="QDKQ01000063">
    <property type="protein sequence ID" value="PVM84865.1"/>
    <property type="molecule type" value="Genomic_DNA"/>
</dbReference>
<keyword evidence="12" id="KW-0732">Signal</keyword>
<dbReference type="InterPro" id="IPR043137">
    <property type="entry name" value="GGT_ssub_C"/>
</dbReference>
<dbReference type="RefSeq" id="WP_109102294.1">
    <property type="nucleotide sequence ID" value="NZ_QDKQ01000063.1"/>
</dbReference>
<evidence type="ECO:0000256" key="2">
    <source>
        <dbReference type="ARBA" id="ARBA00001089"/>
    </source>
</evidence>
<feature type="active site" description="Nucleophile" evidence="9">
    <location>
        <position position="405"/>
    </location>
</feature>
<evidence type="ECO:0000256" key="10">
    <source>
        <dbReference type="PIRSR" id="PIRSR600101-2"/>
    </source>
</evidence>
<sequence>MRLPVLAALAVLTACGGIAGCATTAAAPDAVKPAVSAPKTAPRTSGAAAAYSPRGMVASANPLATEAGLRVLREGGSAVDAAVAVQAVLGLVEPQSSGLGGGSFMVFYDARTGKVTAYDGRETAPAAATPALFLGDDGKPVSFIAAVLSGRSTGVPGAVAMLAQAQKEYGAIGWDRLFLDAEKLADQGFVVSPRLASMINGRSPQGQTPDATAYFTKPGGQRYQAGETLKNPAYAATVRRLAAEGPSALYEGPLAQAIVAKLHEGERPSAMTLADLKAYKPRSDDALCRPWKVYTVCVPNPSSSGVSLLQALLMLEHTDISRRNRNDPIAWTQIAEAERVMYADRDRYVGDPGKVSVPVEGLLEPAYVKARARLIGETAGPAPSFGLPKGAPRVGPDSTIEPGGTTHFVIVDAAGNVVSMTTTVESIFGSGRMVGGFFLNNQLTDFNFAPTDKDGLPGANAVAGGKRPRSSMSPVVVLDGKGKFLAAVGSPGGSAILSYNLKAMVGVFDWGLSMQEAVALPNLVARGDTFSGEVGRFGPELTAALQARGVMVKEGQNENSGLHGVIVREGGVLEGGADPRREGVAKGLE</sequence>
<keyword evidence="11" id="KW-0317">Glutathione biosynthesis</keyword>
<evidence type="ECO:0000313" key="13">
    <source>
        <dbReference type="EMBL" id="PVM84865.1"/>
    </source>
</evidence>
<comment type="PTM">
    <text evidence="11">Cleaved by autocatalysis into a large and a small subunit.</text>
</comment>
<reference evidence="13 14" key="1">
    <citation type="submission" date="2018-04" db="EMBL/GenBank/DDBJ databases">
        <title>The genome sequence of Caulobacter sp. 744.</title>
        <authorList>
            <person name="Gao J."/>
            <person name="Sun J."/>
        </authorList>
    </citation>
    <scope>NUCLEOTIDE SEQUENCE [LARGE SCALE GENOMIC DNA]</scope>
    <source>
        <strain evidence="13 14">774</strain>
    </source>
</reference>
<accession>A0A2T9JME1</accession>
<keyword evidence="4 11" id="KW-0808">Transferase</keyword>
<keyword evidence="5 11" id="KW-0378">Hydrolase</keyword>
<comment type="caution">
    <text evidence="13">The sequence shown here is derived from an EMBL/GenBank/DDBJ whole genome shotgun (WGS) entry which is preliminary data.</text>
</comment>
<dbReference type="SUPFAM" id="SSF56235">
    <property type="entry name" value="N-terminal nucleophile aminohydrolases (Ntn hydrolases)"/>
    <property type="match status" value="1"/>
</dbReference>
<protein>
    <recommendedName>
        <fullName evidence="11">Glutathione hydrolase proenzyme</fullName>
        <ecNumber evidence="11">2.3.2.2</ecNumber>
        <ecNumber evidence="11">3.4.19.13</ecNumber>
    </recommendedName>
    <component>
        <recommendedName>
            <fullName evidence="11">Glutathione hydrolase large chain</fullName>
        </recommendedName>
    </component>
    <component>
        <recommendedName>
            <fullName evidence="11">Glutathione hydrolase small chain</fullName>
        </recommendedName>
    </component>
</protein>
<comment type="catalytic activity">
    <reaction evidence="8 11">
        <text>an N-terminal (5-L-glutamyl)-[peptide] + an alpha-amino acid = 5-L-glutamyl amino acid + an N-terminal L-alpha-aminoacyl-[peptide]</text>
        <dbReference type="Rhea" id="RHEA:23904"/>
        <dbReference type="Rhea" id="RHEA-COMP:9780"/>
        <dbReference type="Rhea" id="RHEA-COMP:9795"/>
        <dbReference type="ChEBI" id="CHEBI:77644"/>
        <dbReference type="ChEBI" id="CHEBI:78597"/>
        <dbReference type="ChEBI" id="CHEBI:78599"/>
        <dbReference type="ChEBI" id="CHEBI:78608"/>
        <dbReference type="EC" id="2.3.2.2"/>
    </reaction>
</comment>
<evidence type="ECO:0000256" key="12">
    <source>
        <dbReference type="SAM" id="SignalP"/>
    </source>
</evidence>
<dbReference type="PANTHER" id="PTHR43199">
    <property type="entry name" value="GLUTATHIONE HYDROLASE"/>
    <property type="match status" value="1"/>
</dbReference>
<evidence type="ECO:0000256" key="1">
    <source>
        <dbReference type="ARBA" id="ARBA00001049"/>
    </source>
</evidence>
<evidence type="ECO:0000256" key="6">
    <source>
        <dbReference type="ARBA" id="ARBA00023145"/>
    </source>
</evidence>
<keyword evidence="14" id="KW-1185">Reference proteome</keyword>
<dbReference type="GO" id="GO:0036374">
    <property type="term" value="F:glutathione hydrolase activity"/>
    <property type="evidence" value="ECO:0007669"/>
    <property type="project" value="UniProtKB-UniRule"/>
</dbReference>
<evidence type="ECO:0000256" key="8">
    <source>
        <dbReference type="ARBA" id="ARBA00047417"/>
    </source>
</evidence>
<comment type="similarity">
    <text evidence="3 11">Belongs to the gamma-glutamyltransferase family.</text>
</comment>
<dbReference type="NCBIfam" id="TIGR00066">
    <property type="entry name" value="g_glut_trans"/>
    <property type="match status" value="1"/>
</dbReference>
<dbReference type="PANTHER" id="PTHR43199:SF1">
    <property type="entry name" value="GLUTATHIONE HYDROLASE PROENZYME"/>
    <property type="match status" value="1"/>
</dbReference>
<dbReference type="PRINTS" id="PR01210">
    <property type="entry name" value="GGTRANSPTASE"/>
</dbReference>
<evidence type="ECO:0000256" key="11">
    <source>
        <dbReference type="RuleBase" id="RU368036"/>
    </source>
</evidence>
<dbReference type="Pfam" id="PF01019">
    <property type="entry name" value="G_glu_transpept"/>
    <property type="match status" value="1"/>
</dbReference>
<comment type="catalytic activity">
    <reaction evidence="1 11">
        <text>an S-substituted glutathione + H2O = an S-substituted L-cysteinylglycine + L-glutamate</text>
        <dbReference type="Rhea" id="RHEA:59468"/>
        <dbReference type="ChEBI" id="CHEBI:15377"/>
        <dbReference type="ChEBI" id="CHEBI:29985"/>
        <dbReference type="ChEBI" id="CHEBI:90779"/>
        <dbReference type="ChEBI" id="CHEBI:143103"/>
        <dbReference type="EC" id="3.4.19.13"/>
    </reaction>
</comment>
<dbReference type="InterPro" id="IPR029055">
    <property type="entry name" value="Ntn_hydrolases_N"/>
</dbReference>
<gene>
    <name evidence="13" type="primary">ggt</name>
    <name evidence="13" type="ORF">DDF67_18355</name>
</gene>
<dbReference type="OrthoDB" id="9781342at2"/>
<keyword evidence="6 11" id="KW-0865">Zymogen</keyword>
<comment type="pathway">
    <text evidence="11">Sulfur metabolism; glutathione metabolism.</text>
</comment>
<dbReference type="Proteomes" id="UP000245073">
    <property type="component" value="Unassembled WGS sequence"/>
</dbReference>
<dbReference type="UniPathway" id="UPA00204"/>
<evidence type="ECO:0000256" key="3">
    <source>
        <dbReference type="ARBA" id="ARBA00009381"/>
    </source>
</evidence>
<dbReference type="InterPro" id="IPR000101">
    <property type="entry name" value="GGT_peptidase"/>
</dbReference>
<dbReference type="PROSITE" id="PS51257">
    <property type="entry name" value="PROKAR_LIPOPROTEIN"/>
    <property type="match status" value="1"/>
</dbReference>
<evidence type="ECO:0000256" key="5">
    <source>
        <dbReference type="ARBA" id="ARBA00022801"/>
    </source>
</evidence>
<feature type="chain" id="PRO_5015483465" description="Glutathione hydrolase proenzyme" evidence="12">
    <location>
        <begin position="20"/>
        <end position="589"/>
    </location>
</feature>
<feature type="binding site" evidence="10">
    <location>
        <position position="121"/>
    </location>
    <ligand>
        <name>L-glutamate</name>
        <dbReference type="ChEBI" id="CHEBI:29985"/>
    </ligand>
</feature>
<comment type="subunit">
    <text evidence="11">This enzyme consists of two polypeptide chains, which are synthesized in precursor form from a single polypeptide.</text>
</comment>
<feature type="binding site" evidence="10">
    <location>
        <position position="493"/>
    </location>
    <ligand>
        <name>L-glutamate</name>
        <dbReference type="ChEBI" id="CHEBI:29985"/>
    </ligand>
</feature>
<dbReference type="EC" id="3.4.19.13" evidence="11"/>
<evidence type="ECO:0000256" key="9">
    <source>
        <dbReference type="PIRSR" id="PIRSR600101-1"/>
    </source>
</evidence>
<name>A0A2T9JME1_9CAUL</name>
<dbReference type="AlphaFoldDB" id="A0A2T9JME1"/>
<dbReference type="GO" id="GO:0006751">
    <property type="term" value="P:glutathione catabolic process"/>
    <property type="evidence" value="ECO:0007669"/>
    <property type="project" value="UniProtKB-UniRule"/>
</dbReference>
<comment type="catalytic activity">
    <reaction evidence="2 11">
        <text>glutathione + H2O = L-cysteinylglycine + L-glutamate</text>
        <dbReference type="Rhea" id="RHEA:28807"/>
        <dbReference type="ChEBI" id="CHEBI:15377"/>
        <dbReference type="ChEBI" id="CHEBI:29985"/>
        <dbReference type="ChEBI" id="CHEBI:57925"/>
        <dbReference type="ChEBI" id="CHEBI:61694"/>
        <dbReference type="EC" id="3.4.19.13"/>
    </reaction>
</comment>
<dbReference type="InterPro" id="IPR051792">
    <property type="entry name" value="GGT_bact"/>
</dbReference>
<evidence type="ECO:0000256" key="7">
    <source>
        <dbReference type="ARBA" id="ARBA00023315"/>
    </source>
</evidence>
<evidence type="ECO:0000313" key="14">
    <source>
        <dbReference type="Proteomes" id="UP000245073"/>
    </source>
</evidence>
<dbReference type="GO" id="GO:0006750">
    <property type="term" value="P:glutathione biosynthetic process"/>
    <property type="evidence" value="ECO:0007669"/>
    <property type="project" value="UniProtKB-KW"/>
</dbReference>
<dbReference type="Gene3D" id="3.60.20.40">
    <property type="match status" value="1"/>
</dbReference>